<dbReference type="AlphaFoldDB" id="A0A8T2AGD3"/>
<protein>
    <submittedName>
        <fullName evidence="2">Uncharacterized protein</fullName>
    </submittedName>
</protein>
<gene>
    <name evidence="2" type="ORF">ISN44_As09g009050</name>
</gene>
<feature type="region of interest" description="Disordered" evidence="1">
    <location>
        <begin position="1"/>
        <end position="33"/>
    </location>
</feature>
<proteinExistence type="predicted"/>
<dbReference type="EMBL" id="JAEFBJ010000009">
    <property type="protein sequence ID" value="KAG7572545.1"/>
    <property type="molecule type" value="Genomic_DNA"/>
</dbReference>
<evidence type="ECO:0000256" key="1">
    <source>
        <dbReference type="SAM" id="MobiDB-lite"/>
    </source>
</evidence>
<dbReference type="Proteomes" id="UP000694251">
    <property type="component" value="Chromosome 9"/>
</dbReference>
<comment type="caution">
    <text evidence="2">The sequence shown here is derived from an EMBL/GenBank/DDBJ whole genome shotgun (WGS) entry which is preliminary data.</text>
</comment>
<name>A0A8T2AGD3_ARASU</name>
<accession>A0A8T2AGD3</accession>
<reference evidence="2 3" key="1">
    <citation type="submission" date="2020-12" db="EMBL/GenBank/DDBJ databases">
        <title>Concerted genomic and epigenomic changes stabilize Arabidopsis allopolyploids.</title>
        <authorList>
            <person name="Chen Z."/>
        </authorList>
    </citation>
    <scope>NUCLEOTIDE SEQUENCE [LARGE SCALE GENOMIC DNA]</scope>
    <source>
        <strain evidence="2">As9502</strain>
        <tissue evidence="2">Leaf</tissue>
    </source>
</reference>
<sequence length="141" mass="14634">MSLGRRNAKLAKTDDPRTMRNRSAASDGPSGTMHVRPADVCSACAGVCSDRADVCMVREDVCSDCEGRVLGPRRRVLGPCGRVLCSVSVQGSATPAACLLHQKLLGVATGSGDSATHVASGGMISGEVVVQQLRNRLSNPI</sequence>
<keyword evidence="3" id="KW-1185">Reference proteome</keyword>
<evidence type="ECO:0000313" key="3">
    <source>
        <dbReference type="Proteomes" id="UP000694251"/>
    </source>
</evidence>
<evidence type="ECO:0000313" key="2">
    <source>
        <dbReference type="EMBL" id="KAG7572545.1"/>
    </source>
</evidence>
<organism evidence="2 3">
    <name type="scientific">Arabidopsis suecica</name>
    <name type="common">Swedish thale-cress</name>
    <name type="synonym">Cardaminopsis suecica</name>
    <dbReference type="NCBI Taxonomy" id="45249"/>
    <lineage>
        <taxon>Eukaryota</taxon>
        <taxon>Viridiplantae</taxon>
        <taxon>Streptophyta</taxon>
        <taxon>Embryophyta</taxon>
        <taxon>Tracheophyta</taxon>
        <taxon>Spermatophyta</taxon>
        <taxon>Magnoliopsida</taxon>
        <taxon>eudicotyledons</taxon>
        <taxon>Gunneridae</taxon>
        <taxon>Pentapetalae</taxon>
        <taxon>rosids</taxon>
        <taxon>malvids</taxon>
        <taxon>Brassicales</taxon>
        <taxon>Brassicaceae</taxon>
        <taxon>Camelineae</taxon>
        <taxon>Arabidopsis</taxon>
    </lineage>
</organism>